<evidence type="ECO:0000259" key="1">
    <source>
        <dbReference type="Pfam" id="PF12849"/>
    </source>
</evidence>
<dbReference type="InterPro" id="IPR024370">
    <property type="entry name" value="PBP_domain"/>
</dbReference>
<accession>A0A485M1I2</accession>
<organism evidence="2">
    <name type="scientific">anaerobic digester metagenome</name>
    <dbReference type="NCBI Taxonomy" id="1263854"/>
    <lineage>
        <taxon>unclassified sequences</taxon>
        <taxon>metagenomes</taxon>
        <taxon>ecological metagenomes</taxon>
    </lineage>
</organism>
<gene>
    <name evidence="2" type="ORF">SCFA_420006</name>
</gene>
<sequence>MKLRSIPLIVRIVLACMVLSVFGGLIVPAGHAASEVMVVANDSVPVKSLSRDAVQEIFLGRKTRWSDGQKITLATLKEGDDHSDFLRMYVGKTPQQFKNYWKSQVFTGRGKAPEAFTSPDELAEFVTNTPGAIGYLPQRAYQNQLKSLMIE</sequence>
<protein>
    <recommendedName>
        <fullName evidence="1">PBP domain-containing protein</fullName>
    </recommendedName>
</protein>
<proteinExistence type="predicted"/>
<evidence type="ECO:0000313" key="2">
    <source>
        <dbReference type="EMBL" id="VFU15529.1"/>
    </source>
</evidence>
<dbReference type="SUPFAM" id="SSF53850">
    <property type="entry name" value="Periplasmic binding protein-like II"/>
    <property type="match status" value="1"/>
</dbReference>
<name>A0A485M1I2_9ZZZZ</name>
<feature type="domain" description="PBP" evidence="1">
    <location>
        <begin position="34"/>
        <end position="143"/>
    </location>
</feature>
<dbReference type="EMBL" id="CAADRM010000106">
    <property type="protein sequence ID" value="VFU15529.1"/>
    <property type="molecule type" value="Genomic_DNA"/>
</dbReference>
<dbReference type="AlphaFoldDB" id="A0A485M1I2"/>
<dbReference type="Pfam" id="PF12849">
    <property type="entry name" value="PBP_like_2"/>
    <property type="match status" value="1"/>
</dbReference>
<reference evidence="2" key="1">
    <citation type="submission" date="2019-03" db="EMBL/GenBank/DDBJ databases">
        <authorList>
            <person name="Hao L."/>
        </authorList>
    </citation>
    <scope>NUCLEOTIDE SEQUENCE</scope>
</reference>
<dbReference type="Gene3D" id="3.40.190.10">
    <property type="entry name" value="Periplasmic binding protein-like II"/>
    <property type="match status" value="1"/>
</dbReference>